<dbReference type="InterPro" id="IPR032675">
    <property type="entry name" value="LRR_dom_sf"/>
</dbReference>
<evidence type="ECO:0000313" key="3">
    <source>
        <dbReference type="EMBL" id="KAL2330385.1"/>
    </source>
</evidence>
<sequence length="529" mass="61022">MDACLSLFNEKVLIPKLERLELSSINIPKIWSDQALHCFQKLLTLNVTDCCNLKYLMTLSMAGSLVNLQSLSLCSCEMMEDIFHPEDIKQNVGIFPSLKKMEIICMEKLNDICQSNIGLHSFSSLDSLTVMECHKLITIFPTYLEKTIQNLQRLTITNCKSIENIFGFGNSAQTCDISETNLHTLLLKELPSLVHIWKDDTGETLKYNNLQSIIVEECPKLKYIFPLSIANGLENLEILWVNDCGRMKQIVALVCGSGKNEITFKFPHLNTLSLHFLSELVSFYEGRHTLDFPSLKKLFISHWYKLEGFTTEIESSQEMPIVFAEKEICNLEEMAMGISDAEWLKNKYIDSVHRMHKLQILYLYELKNTEVLFWFLRRLPNIKSLSLRMGHMKRIWTPRRLISNEKIGVVTQLKELELIMLFNLEEIGFEHDPLLQRVERLVINECMKLKILASSSISLSYLKDLEVVNCRLMKNLMTCSTATSLVQLTTMMIKSCPMIVEIIENEEEKNYCSMNSMASFIDREVEALD</sequence>
<dbReference type="InterPro" id="IPR057135">
    <property type="entry name" value="At4g27190-like_LRR"/>
</dbReference>
<protein>
    <recommendedName>
        <fullName evidence="2">Disease resistance protein At4g27190-like leucine-rich repeats domain-containing protein</fullName>
    </recommendedName>
</protein>
<accession>A0ABD1M3N2</accession>
<dbReference type="PANTHER" id="PTHR33463">
    <property type="entry name" value="NB-ARC DOMAIN-CONTAINING PROTEIN-RELATED"/>
    <property type="match status" value="1"/>
</dbReference>
<feature type="domain" description="Disease resistance protein At4g27190-like leucine-rich repeats" evidence="2">
    <location>
        <begin position="113"/>
        <end position="245"/>
    </location>
</feature>
<dbReference type="AlphaFoldDB" id="A0ABD1M3N2"/>
<evidence type="ECO:0000313" key="4">
    <source>
        <dbReference type="Proteomes" id="UP001603857"/>
    </source>
</evidence>
<dbReference type="EMBL" id="JBGMDY010000006">
    <property type="protein sequence ID" value="KAL2330385.1"/>
    <property type="molecule type" value="Genomic_DNA"/>
</dbReference>
<dbReference type="InterPro" id="IPR050905">
    <property type="entry name" value="Plant_NBS-LRR"/>
</dbReference>
<dbReference type="SUPFAM" id="SSF52058">
    <property type="entry name" value="L domain-like"/>
    <property type="match status" value="2"/>
</dbReference>
<dbReference type="Proteomes" id="UP001603857">
    <property type="component" value="Unassembled WGS sequence"/>
</dbReference>
<evidence type="ECO:0000256" key="1">
    <source>
        <dbReference type="ARBA" id="ARBA00022821"/>
    </source>
</evidence>
<dbReference type="Pfam" id="PF23247">
    <property type="entry name" value="LRR_RPS2"/>
    <property type="match status" value="1"/>
</dbReference>
<evidence type="ECO:0000259" key="2">
    <source>
        <dbReference type="Pfam" id="PF23247"/>
    </source>
</evidence>
<dbReference type="Gene3D" id="3.80.10.10">
    <property type="entry name" value="Ribonuclease Inhibitor"/>
    <property type="match status" value="2"/>
</dbReference>
<gene>
    <name evidence="3" type="ORF">Fmac_017966</name>
</gene>
<reference evidence="3 4" key="1">
    <citation type="submission" date="2024-08" db="EMBL/GenBank/DDBJ databases">
        <title>Insights into the chromosomal genome structure of Flemingia macrophylla.</title>
        <authorList>
            <person name="Ding Y."/>
            <person name="Zhao Y."/>
            <person name="Bi W."/>
            <person name="Wu M."/>
            <person name="Zhao G."/>
            <person name="Gong Y."/>
            <person name="Li W."/>
            <person name="Zhang P."/>
        </authorList>
    </citation>
    <scope>NUCLEOTIDE SEQUENCE [LARGE SCALE GENOMIC DNA]</scope>
    <source>
        <strain evidence="3">DYQJB</strain>
        <tissue evidence="3">Leaf</tissue>
    </source>
</reference>
<keyword evidence="4" id="KW-1185">Reference proteome</keyword>
<name>A0ABD1M3N2_9FABA</name>
<proteinExistence type="predicted"/>
<keyword evidence="1" id="KW-0611">Plant defense</keyword>
<organism evidence="3 4">
    <name type="scientific">Flemingia macrophylla</name>
    <dbReference type="NCBI Taxonomy" id="520843"/>
    <lineage>
        <taxon>Eukaryota</taxon>
        <taxon>Viridiplantae</taxon>
        <taxon>Streptophyta</taxon>
        <taxon>Embryophyta</taxon>
        <taxon>Tracheophyta</taxon>
        <taxon>Spermatophyta</taxon>
        <taxon>Magnoliopsida</taxon>
        <taxon>eudicotyledons</taxon>
        <taxon>Gunneridae</taxon>
        <taxon>Pentapetalae</taxon>
        <taxon>rosids</taxon>
        <taxon>fabids</taxon>
        <taxon>Fabales</taxon>
        <taxon>Fabaceae</taxon>
        <taxon>Papilionoideae</taxon>
        <taxon>50 kb inversion clade</taxon>
        <taxon>NPAAA clade</taxon>
        <taxon>indigoferoid/millettioid clade</taxon>
        <taxon>Phaseoleae</taxon>
        <taxon>Flemingia</taxon>
    </lineage>
</organism>
<comment type="caution">
    <text evidence="3">The sequence shown here is derived from an EMBL/GenBank/DDBJ whole genome shotgun (WGS) entry which is preliminary data.</text>
</comment>
<dbReference type="PANTHER" id="PTHR33463:SF209">
    <property type="entry name" value="DISEASE RESISTANCE PROTEIN RPS2-LIKE"/>
    <property type="match status" value="1"/>
</dbReference>